<dbReference type="PROSITE" id="PS52016">
    <property type="entry name" value="TONB_DEPENDENT_REC_3"/>
    <property type="match status" value="1"/>
</dbReference>
<dbReference type="InterPro" id="IPR037066">
    <property type="entry name" value="Plug_dom_sf"/>
</dbReference>
<dbReference type="Proteomes" id="UP000753802">
    <property type="component" value="Unassembled WGS sequence"/>
</dbReference>
<protein>
    <submittedName>
        <fullName evidence="10">TonB-dependent receptor</fullName>
    </submittedName>
</protein>
<evidence type="ECO:0000256" key="8">
    <source>
        <dbReference type="SAM" id="SignalP"/>
    </source>
</evidence>
<dbReference type="SUPFAM" id="SSF49464">
    <property type="entry name" value="Carboxypeptidase regulatory domain-like"/>
    <property type="match status" value="1"/>
</dbReference>
<evidence type="ECO:0000256" key="4">
    <source>
        <dbReference type="ARBA" id="ARBA00022692"/>
    </source>
</evidence>
<feature type="domain" description="TonB-dependent receptor plug" evidence="9">
    <location>
        <begin position="136"/>
        <end position="250"/>
    </location>
</feature>
<dbReference type="InterPro" id="IPR023996">
    <property type="entry name" value="TonB-dep_OMP_SusC/RagA"/>
</dbReference>
<dbReference type="EMBL" id="JAACJS010000015">
    <property type="protein sequence ID" value="NCI51425.1"/>
    <property type="molecule type" value="Genomic_DNA"/>
</dbReference>
<evidence type="ECO:0000256" key="1">
    <source>
        <dbReference type="ARBA" id="ARBA00004571"/>
    </source>
</evidence>
<name>A0ABX0A2J4_9BACT</name>
<dbReference type="NCBIfam" id="TIGR04057">
    <property type="entry name" value="SusC_RagA_signa"/>
    <property type="match status" value="1"/>
</dbReference>
<evidence type="ECO:0000256" key="2">
    <source>
        <dbReference type="ARBA" id="ARBA00022448"/>
    </source>
</evidence>
<keyword evidence="2 7" id="KW-0813">Transport</keyword>
<dbReference type="InterPro" id="IPR012910">
    <property type="entry name" value="Plug_dom"/>
</dbReference>
<comment type="similarity">
    <text evidence="7">Belongs to the TonB-dependent receptor family.</text>
</comment>
<dbReference type="InterPro" id="IPR039426">
    <property type="entry name" value="TonB-dep_rcpt-like"/>
</dbReference>
<keyword evidence="6 7" id="KW-0998">Cell outer membrane</keyword>
<dbReference type="Gene3D" id="2.40.170.20">
    <property type="entry name" value="TonB-dependent receptor, beta-barrel domain"/>
    <property type="match status" value="1"/>
</dbReference>
<dbReference type="InterPro" id="IPR036942">
    <property type="entry name" value="Beta-barrel_TonB_sf"/>
</dbReference>
<dbReference type="Pfam" id="PF13715">
    <property type="entry name" value="CarbopepD_reg_2"/>
    <property type="match status" value="1"/>
</dbReference>
<evidence type="ECO:0000256" key="5">
    <source>
        <dbReference type="ARBA" id="ARBA00023136"/>
    </source>
</evidence>
<keyword evidence="8" id="KW-0732">Signal</keyword>
<dbReference type="SUPFAM" id="SSF56935">
    <property type="entry name" value="Porins"/>
    <property type="match status" value="1"/>
</dbReference>
<evidence type="ECO:0000256" key="3">
    <source>
        <dbReference type="ARBA" id="ARBA00022452"/>
    </source>
</evidence>
<keyword evidence="5 7" id="KW-0472">Membrane</keyword>
<feature type="signal peptide" evidence="8">
    <location>
        <begin position="1"/>
        <end position="32"/>
    </location>
</feature>
<proteinExistence type="inferred from homology"/>
<dbReference type="InterPro" id="IPR008969">
    <property type="entry name" value="CarboxyPept-like_regulatory"/>
</dbReference>
<reference evidence="10 11" key="1">
    <citation type="submission" date="2020-01" db="EMBL/GenBank/DDBJ databases">
        <title>Genome analysis.</title>
        <authorList>
            <person name="Wu S."/>
            <person name="Wang G."/>
        </authorList>
    </citation>
    <scope>NUCLEOTIDE SEQUENCE [LARGE SCALE GENOMIC DNA]</scope>
    <source>
        <strain evidence="10 11">SYL130</strain>
    </source>
</reference>
<evidence type="ECO:0000313" key="10">
    <source>
        <dbReference type="EMBL" id="NCI51425.1"/>
    </source>
</evidence>
<keyword evidence="4 7" id="KW-0812">Transmembrane</keyword>
<gene>
    <name evidence="10" type="ORF">GWC95_15965</name>
</gene>
<dbReference type="InterPro" id="IPR023997">
    <property type="entry name" value="TonB-dep_OMP_SusC/RagA_CS"/>
</dbReference>
<feature type="chain" id="PRO_5046638942" evidence="8">
    <location>
        <begin position="33"/>
        <end position="1003"/>
    </location>
</feature>
<evidence type="ECO:0000256" key="7">
    <source>
        <dbReference type="PROSITE-ProRule" id="PRU01360"/>
    </source>
</evidence>
<comment type="subcellular location">
    <subcellularLocation>
        <location evidence="1 7">Cell outer membrane</location>
        <topology evidence="1 7">Multi-pass membrane protein</topology>
    </subcellularLocation>
</comment>
<dbReference type="NCBIfam" id="TIGR04056">
    <property type="entry name" value="OMP_RagA_SusC"/>
    <property type="match status" value="1"/>
</dbReference>
<keyword evidence="11" id="KW-1185">Reference proteome</keyword>
<sequence length="1003" mass="107927">MSKIFFLQRTLKLMCAVMLGCICLFPPADAMAAGKNGTMAPFDQTVTGTVRDNANGNPLSGATIMIKGTSKSTTSDANGAFSISVPGGNSVLVITYIGYEAQEITVGSRTSVSISMMPSATELSEVVMVGYGSQRKKDVTGAVKSVRAEAFNKGIVNTPQQLLQGKVSGVNVTSATGEPGATQGITIRGPGGVRTGNTPLFVIDGFPLDNASTGSGDPLNFLNTADIESIDVLKDASATAIYGTRGANGVIIITTKKGKAGTAKLALNSSVGFSQIARKINVLSAADFRSNVPKVGGVLDDGGASTDWLDVITRNAITQNHNLTMSGGSDKLTYFASFGMQKQEGIIKGNSLDRYTGRFNVTQRLFDDKLTLEANMTYSATNNRRPSALNGIIGDALTNNPTYKAVDANGNFIGYNSFNNPLLNIALDKEVSDINRILGNITATLKLTKNLSYKLNFGIDNSTSTRDVEALPYLVPVRLGRLENNYYVNRNRLVENYLTYNLTSGQHSFSALAGHSYQKIFIQTRWSSISGFPVTNLDPIYNPGLGTTLTLADNRPGGTAIENELQSFFGRLNYSYAGKYLLTVNFRADGSSKFGENNKYAYLPSFSAGWKISDEAFMKNSFFSNLKLRAGWGITGNQEIPSRISKALFNPGTGTSYPLGSGPYPSGLVYTRTENPNIQWETSSQTDVGLEFSLFGGKLTGTIDWFNKVSNNILLRVLPPDPVAPTTYYWNNFKDMKITNKGLELELEYTQKASKGIGYNIGANATFIKNNVSGSPSSVIPSGSAQGSGLTGATINGYINGQPIGTFFLKEWTGVNASGISTFRDLDGDNAITDNDRVAAGTALPNVLYSFYGGVNYKGFDLSVNFNGVSGNKVYDNTANSNFYKLKLSKNVNVTPEAIALTAESVNNSAPVSTRYLYDAAYLRLNNMSLGYTFNTAKLGISKYVSSMRLSVTGQNLFVITKYKGFDPEVNVDRAIDDAFSYGVDYLSYPKARTFIIGLNLTF</sequence>
<organism evidence="10 11">
    <name type="scientific">Sediminibacterium roseum</name>
    <dbReference type="NCBI Taxonomy" id="1978412"/>
    <lineage>
        <taxon>Bacteria</taxon>
        <taxon>Pseudomonadati</taxon>
        <taxon>Bacteroidota</taxon>
        <taxon>Chitinophagia</taxon>
        <taxon>Chitinophagales</taxon>
        <taxon>Chitinophagaceae</taxon>
        <taxon>Sediminibacterium</taxon>
    </lineage>
</organism>
<dbReference type="Gene3D" id="2.170.130.10">
    <property type="entry name" value="TonB-dependent receptor, plug domain"/>
    <property type="match status" value="1"/>
</dbReference>
<keyword evidence="3 7" id="KW-1134">Transmembrane beta strand</keyword>
<dbReference type="RefSeq" id="WP_161819709.1">
    <property type="nucleotide sequence ID" value="NZ_JAACJS010000015.1"/>
</dbReference>
<evidence type="ECO:0000256" key="6">
    <source>
        <dbReference type="ARBA" id="ARBA00023237"/>
    </source>
</evidence>
<dbReference type="Gene3D" id="2.60.40.1120">
    <property type="entry name" value="Carboxypeptidase-like, regulatory domain"/>
    <property type="match status" value="1"/>
</dbReference>
<evidence type="ECO:0000313" key="11">
    <source>
        <dbReference type="Proteomes" id="UP000753802"/>
    </source>
</evidence>
<keyword evidence="10" id="KW-0675">Receptor</keyword>
<comment type="caution">
    <text evidence="10">The sequence shown here is derived from an EMBL/GenBank/DDBJ whole genome shotgun (WGS) entry which is preliminary data.</text>
</comment>
<evidence type="ECO:0000259" key="9">
    <source>
        <dbReference type="Pfam" id="PF07715"/>
    </source>
</evidence>
<accession>A0ABX0A2J4</accession>
<dbReference type="Pfam" id="PF07715">
    <property type="entry name" value="Plug"/>
    <property type="match status" value="1"/>
</dbReference>